<reference evidence="4 5" key="1">
    <citation type="submission" date="2018-03" db="EMBL/GenBank/DDBJ databases">
        <title>Chitinolytic properties of Streptosporangium nondiastaticum TBG75A20.</title>
        <authorList>
            <person name="Gayathri V."/>
            <person name="Shiburaj S."/>
        </authorList>
    </citation>
    <scope>NUCLEOTIDE SEQUENCE [LARGE SCALE GENOMIC DNA]</scope>
    <source>
        <strain evidence="4 5">TBG75A20</strain>
    </source>
</reference>
<dbReference type="PANTHER" id="PTHR42959:SF1">
    <property type="entry name" value="CARBAMOYLTRANSFERASE HYPF"/>
    <property type="match status" value="1"/>
</dbReference>
<dbReference type="Pfam" id="PF22521">
    <property type="entry name" value="HypF_C_2"/>
    <property type="match status" value="1"/>
</dbReference>
<dbReference type="Gene3D" id="3.30.420.40">
    <property type="match status" value="1"/>
</dbReference>
<dbReference type="GO" id="GO:0051604">
    <property type="term" value="P:protein maturation"/>
    <property type="evidence" value="ECO:0007669"/>
    <property type="project" value="TreeGrafter"/>
</dbReference>
<protein>
    <submittedName>
        <fullName evidence="4">Hydrogenase maturation protein HypF</fullName>
    </submittedName>
</protein>
<proteinExistence type="inferred from homology"/>
<dbReference type="GO" id="GO:0008270">
    <property type="term" value="F:zinc ion binding"/>
    <property type="evidence" value="ECO:0007669"/>
    <property type="project" value="TreeGrafter"/>
</dbReference>
<evidence type="ECO:0000259" key="2">
    <source>
        <dbReference type="Pfam" id="PF17788"/>
    </source>
</evidence>
<dbReference type="Pfam" id="PF17788">
    <property type="entry name" value="HypF_C"/>
    <property type="match status" value="1"/>
</dbReference>
<dbReference type="InterPro" id="IPR041440">
    <property type="entry name" value="HypF_C"/>
</dbReference>
<feature type="non-terminal residue" evidence="4">
    <location>
        <position position="1"/>
    </location>
</feature>
<evidence type="ECO:0000259" key="3">
    <source>
        <dbReference type="Pfam" id="PF22521"/>
    </source>
</evidence>
<gene>
    <name evidence="4" type="ORF">B7P34_36235</name>
</gene>
<sequence length="152" mass="15932">QRWAQQLGVPAIGVQHHHAHIAALQAEHGLSEPVLGLALDGVGLGTDGVAWGGELLWVDGARWSRLGHLSPLCLPGGDVAAREPWRMAAATLHALGRTDEIPERLGAHHGESATRLLSAMLSKRLNSPLTTGAGRWFDAAAGALGQGARQAF</sequence>
<name>A0A9X7JHN2_9ACTN</name>
<evidence type="ECO:0000313" key="4">
    <source>
        <dbReference type="EMBL" id="PSJ23910.1"/>
    </source>
</evidence>
<feature type="non-terminal residue" evidence="4">
    <location>
        <position position="152"/>
    </location>
</feature>
<feature type="domain" description="Carbamoyltransferase Kae1-like" evidence="3">
    <location>
        <begin position="36"/>
        <end position="150"/>
    </location>
</feature>
<dbReference type="AlphaFoldDB" id="A0A9X7JHN2"/>
<dbReference type="PANTHER" id="PTHR42959">
    <property type="entry name" value="CARBAMOYLTRANSFERASE"/>
    <property type="match status" value="1"/>
</dbReference>
<dbReference type="EMBL" id="PXWG01000360">
    <property type="protein sequence ID" value="PSJ23910.1"/>
    <property type="molecule type" value="Genomic_DNA"/>
</dbReference>
<dbReference type="GO" id="GO:0016743">
    <property type="term" value="F:carboxyl- or carbamoyltransferase activity"/>
    <property type="evidence" value="ECO:0007669"/>
    <property type="project" value="TreeGrafter"/>
</dbReference>
<dbReference type="InterPro" id="IPR051060">
    <property type="entry name" value="Carbamoyltrans_HypF-like"/>
</dbReference>
<dbReference type="Proteomes" id="UP000242427">
    <property type="component" value="Unassembled WGS sequence"/>
</dbReference>
<evidence type="ECO:0000313" key="5">
    <source>
        <dbReference type="Proteomes" id="UP000242427"/>
    </source>
</evidence>
<keyword evidence="5" id="KW-1185">Reference proteome</keyword>
<feature type="domain" description="HypF Kae1-like" evidence="2">
    <location>
        <begin position="2"/>
        <end position="27"/>
    </location>
</feature>
<comment type="caution">
    <text evidence="4">The sequence shown here is derived from an EMBL/GenBank/DDBJ whole genome shotgun (WGS) entry which is preliminary data.</text>
</comment>
<organism evidence="4 5">
    <name type="scientific">Streptosporangium nondiastaticum</name>
    <dbReference type="NCBI Taxonomy" id="35764"/>
    <lineage>
        <taxon>Bacteria</taxon>
        <taxon>Bacillati</taxon>
        <taxon>Actinomycetota</taxon>
        <taxon>Actinomycetes</taxon>
        <taxon>Streptosporangiales</taxon>
        <taxon>Streptosporangiaceae</taxon>
        <taxon>Streptosporangium</taxon>
    </lineage>
</organism>
<evidence type="ECO:0000256" key="1">
    <source>
        <dbReference type="ARBA" id="ARBA00008097"/>
    </source>
</evidence>
<accession>A0A9X7JHN2</accession>
<dbReference type="InterPro" id="IPR055128">
    <property type="entry name" value="HypF_C_2"/>
</dbReference>
<comment type="similarity">
    <text evidence="1">Belongs to the carbamoyltransferase HypF family.</text>
</comment>